<organism evidence="2 4">
    <name type="scientific">Prunus armeniaca</name>
    <name type="common">Apricot</name>
    <name type="synonym">Armeniaca vulgaris</name>
    <dbReference type="NCBI Taxonomy" id="36596"/>
    <lineage>
        <taxon>Eukaryota</taxon>
        <taxon>Viridiplantae</taxon>
        <taxon>Streptophyta</taxon>
        <taxon>Embryophyta</taxon>
        <taxon>Tracheophyta</taxon>
        <taxon>Spermatophyta</taxon>
        <taxon>Magnoliopsida</taxon>
        <taxon>eudicotyledons</taxon>
        <taxon>Gunneridae</taxon>
        <taxon>Pentapetalae</taxon>
        <taxon>rosids</taxon>
        <taxon>fabids</taxon>
        <taxon>Rosales</taxon>
        <taxon>Rosaceae</taxon>
        <taxon>Amygdaloideae</taxon>
        <taxon>Amygdaleae</taxon>
        <taxon>Prunus</taxon>
    </lineage>
</organism>
<evidence type="ECO:0000313" key="2">
    <source>
        <dbReference type="EMBL" id="CAB4314005.1"/>
    </source>
</evidence>
<dbReference type="Proteomes" id="UP000507245">
    <property type="component" value="Unassembled WGS sequence"/>
</dbReference>
<dbReference type="AlphaFoldDB" id="A0A6J5XQ35"/>
<dbReference type="EMBL" id="CAEKKB010000006">
    <property type="protein sequence ID" value="CAB4314005.1"/>
    <property type="molecule type" value="Genomic_DNA"/>
</dbReference>
<evidence type="ECO:0000313" key="4">
    <source>
        <dbReference type="Proteomes" id="UP000507245"/>
    </source>
</evidence>
<proteinExistence type="predicted"/>
<keyword evidence="4" id="KW-1185">Reference proteome</keyword>
<dbReference type="EMBL" id="CAEKDK010000006">
    <property type="protein sequence ID" value="CAB4283528.1"/>
    <property type="molecule type" value="Genomic_DNA"/>
</dbReference>
<accession>A0A6J5XQ35</accession>
<gene>
    <name evidence="1" type="ORF">CURHAP_LOCUS38234</name>
    <name evidence="2" type="ORF">ORAREDHAP_LOCUS37931</name>
</gene>
<reference evidence="4" key="1">
    <citation type="journal article" date="2020" name="Genome Biol.">
        <title>Gamete binning: chromosome-level and haplotype-resolved genome assembly enabled by high-throughput single-cell sequencing of gamete genomes.</title>
        <authorList>
            <person name="Campoy J.A."/>
            <person name="Sun H."/>
            <person name="Goel M."/>
            <person name="Jiao W.-B."/>
            <person name="Folz-Donahue K."/>
            <person name="Wang N."/>
            <person name="Rubio M."/>
            <person name="Liu C."/>
            <person name="Kukat C."/>
            <person name="Ruiz D."/>
            <person name="Huettel B."/>
            <person name="Schneeberger K."/>
        </authorList>
    </citation>
    <scope>NUCLEOTIDE SEQUENCE [LARGE SCALE GENOMIC DNA]</scope>
    <source>
        <strain evidence="4">cv. Rojo Pasion</strain>
    </source>
</reference>
<name>A0A6J5XQ35_PRUAR</name>
<protein>
    <submittedName>
        <fullName evidence="2">Uncharacterized protein</fullName>
    </submittedName>
</protein>
<dbReference type="Proteomes" id="UP000507222">
    <property type="component" value="Unassembled WGS sequence"/>
</dbReference>
<evidence type="ECO:0000313" key="1">
    <source>
        <dbReference type="EMBL" id="CAB4283528.1"/>
    </source>
</evidence>
<sequence length="59" mass="6447">MSSADSLTSQLDDYLRLDHACSDVVLVGVIIAYVTPNIGSIKGLYVYMGSIWESYDSTL</sequence>
<evidence type="ECO:0000313" key="3">
    <source>
        <dbReference type="Proteomes" id="UP000507222"/>
    </source>
</evidence>
<reference evidence="2 3" key="2">
    <citation type="submission" date="2020-05" db="EMBL/GenBank/DDBJ databases">
        <authorList>
            <person name="Campoy J."/>
            <person name="Schneeberger K."/>
            <person name="Spophaly S."/>
        </authorList>
    </citation>
    <scope>NUCLEOTIDE SEQUENCE [LARGE SCALE GENOMIC DNA]</scope>
    <source>
        <strain evidence="2">PruArmRojPasFocal</strain>
    </source>
</reference>